<dbReference type="AlphaFoldDB" id="A0A3P6T3P1"/>
<sequence>MTENDEVNSCNGSGSCCSSRIPPLSDSEQRFCESDAPQHASDDLHHHFSSDHVKVIPSLRTTIPSGYKYLQVQTLTKETITLAVHVKCRVEEAYLCCCAYLGFDEERLFGLALRTPSEGIGGDRPRNEYFFLDPNRKITKYAPKQWKISHAWNTVVESRPFLALHLRVRIFVEKAYAIGCTTTLRHYYLQLRENLLDQWSGSNSVAEERCWELAALALHADENGNDLLSFRAERYFPLWVVNVHGLDFVRRNMPAVREDLRTCSSNDAIMEYCQQASRPPFALNCHLYGLRRHKMDTFDNAVIGISPKGIETSDVGNDGERIPLRKLQWNRIAKLSFDKRKVTITGVDGVSISLYAQFEDKARYLLEFCKAFHQATLFINNQFAFRQNHSTSMNSPLFCSDDRCLDDALYSRRSLNSRASSNSTSGVVSDKLGSEADKDCEWTDTCGIASDCSCEEMQPFTVEDLAGGLERASVHALAGAVVSAQDEATSIENDTFGTHCSNTSSRSKEENSSKKVTETTDDKAFPASSNNSVMKNACHMEEIENKDGKGNGDNILEPILKKRSFAEGDASSGANNSVIQIPMIQTKVNPCSQKDYCDETERSELTMDVILKQPPQYNETLEAFHAQNQLQIPHHRPNPDVKPRWITVAGVSPSGASVSCPLETSTHLTYSEPKLHYQMYTRSGSPLTTMPTTSYQLPLVGSSSRPSPLPSYTPPTMRTGASGGLFQKRHGQRVSYGSAVRGINRVQSMPAHNSQRYIDDDELMLSSTTAASIKHSQSSPGTRFPVFTKQPPPYEHVISQQARARYAQKSAAMYLSHPNSASPKDISSQKHSYTSDHEEMTLNSRIRQYPMMRALWQEHQQGSCSQLATNSNSTSSTTRLGVPSVSNPMLCSMNAALDDSATTNSQLQPPSSCQELSSSALVTISPHSTSTAYDSRPTTSAYTSRPSTIWSPVYHRELYVPDLSPPSCCYYSPYAAGRNQMSWIMSHSVLDLPPPPPYPPPRLPPLPPAAVSNAQMVA</sequence>
<dbReference type="OMA" id="MRALWQE"/>
<dbReference type="SUPFAM" id="SSF47031">
    <property type="entry name" value="Second domain of FERM"/>
    <property type="match status" value="1"/>
</dbReference>
<dbReference type="SUPFAM" id="SSF54236">
    <property type="entry name" value="Ubiquitin-like"/>
    <property type="match status" value="1"/>
</dbReference>
<dbReference type="GO" id="GO:0098592">
    <property type="term" value="C:cytoplasmic side of apical plasma membrane"/>
    <property type="evidence" value="ECO:0007669"/>
    <property type="project" value="TreeGrafter"/>
</dbReference>
<accession>A0A3P6T3P1</accession>
<dbReference type="InterPro" id="IPR011993">
    <property type="entry name" value="PH-like_dom_sf"/>
</dbReference>
<feature type="region of interest" description="Disordered" evidence="1">
    <location>
        <begin position="699"/>
        <end position="731"/>
    </location>
</feature>
<dbReference type="InterPro" id="IPR019749">
    <property type="entry name" value="Band_41_domain"/>
</dbReference>
<dbReference type="Gene3D" id="1.20.80.10">
    <property type="match status" value="1"/>
</dbReference>
<dbReference type="SMART" id="SM00295">
    <property type="entry name" value="B41"/>
    <property type="match status" value="1"/>
</dbReference>
<gene>
    <name evidence="3" type="ORF">NLS_LOCUS2470</name>
</gene>
<dbReference type="SMART" id="SM01196">
    <property type="entry name" value="FERM_C"/>
    <property type="match status" value="1"/>
</dbReference>
<dbReference type="SUPFAM" id="SSF50729">
    <property type="entry name" value="PH domain-like"/>
    <property type="match status" value="1"/>
</dbReference>
<keyword evidence="4" id="KW-1185">Reference proteome</keyword>
<dbReference type="CDD" id="cd17101">
    <property type="entry name" value="FERM_F1_PTPN13_like"/>
    <property type="match status" value="1"/>
</dbReference>
<dbReference type="EMBL" id="UYRX01000113">
    <property type="protein sequence ID" value="VDK74410.1"/>
    <property type="molecule type" value="Genomic_DNA"/>
</dbReference>
<feature type="region of interest" description="Disordered" evidence="1">
    <location>
        <begin position="493"/>
        <end position="530"/>
    </location>
</feature>
<evidence type="ECO:0000256" key="1">
    <source>
        <dbReference type="SAM" id="MobiDB-lite"/>
    </source>
</evidence>
<dbReference type="InterPro" id="IPR018980">
    <property type="entry name" value="FERM_PH-like_C"/>
</dbReference>
<dbReference type="InterPro" id="IPR047145">
    <property type="entry name" value="FRMD6-like"/>
</dbReference>
<evidence type="ECO:0000313" key="4">
    <source>
        <dbReference type="Proteomes" id="UP000277928"/>
    </source>
</evidence>
<organism evidence="3 4">
    <name type="scientific">Litomosoides sigmodontis</name>
    <name type="common">Filarial nematode worm</name>
    <dbReference type="NCBI Taxonomy" id="42156"/>
    <lineage>
        <taxon>Eukaryota</taxon>
        <taxon>Metazoa</taxon>
        <taxon>Ecdysozoa</taxon>
        <taxon>Nematoda</taxon>
        <taxon>Chromadorea</taxon>
        <taxon>Rhabditida</taxon>
        <taxon>Spirurina</taxon>
        <taxon>Spiruromorpha</taxon>
        <taxon>Filarioidea</taxon>
        <taxon>Onchocercidae</taxon>
        <taxon>Litomosoides</taxon>
    </lineage>
</organism>
<dbReference type="PROSITE" id="PS50057">
    <property type="entry name" value="FERM_3"/>
    <property type="match status" value="1"/>
</dbReference>
<dbReference type="STRING" id="42156.A0A3P6T3P1"/>
<evidence type="ECO:0000259" key="2">
    <source>
        <dbReference type="PROSITE" id="PS50057"/>
    </source>
</evidence>
<dbReference type="InterPro" id="IPR029071">
    <property type="entry name" value="Ubiquitin-like_domsf"/>
</dbReference>
<proteinExistence type="predicted"/>
<name>A0A3P6T3P1_LITSI</name>
<protein>
    <recommendedName>
        <fullName evidence="2">FERM domain-containing protein</fullName>
    </recommendedName>
</protein>
<feature type="region of interest" description="Disordered" evidence="1">
    <location>
        <begin position="817"/>
        <end position="837"/>
    </location>
</feature>
<feature type="domain" description="FERM" evidence="2">
    <location>
        <begin position="68"/>
        <end position="380"/>
    </location>
</feature>
<feature type="compositionally biased region" description="Basic and acidic residues" evidence="1">
    <location>
        <begin position="506"/>
        <end position="524"/>
    </location>
</feature>
<dbReference type="GO" id="GO:0035332">
    <property type="term" value="P:positive regulation of hippo signaling"/>
    <property type="evidence" value="ECO:0007669"/>
    <property type="project" value="TreeGrafter"/>
</dbReference>
<dbReference type="Pfam" id="PF09380">
    <property type="entry name" value="FERM_C"/>
    <property type="match status" value="1"/>
</dbReference>
<dbReference type="InterPro" id="IPR019748">
    <property type="entry name" value="FERM_central"/>
</dbReference>
<dbReference type="Pfam" id="PF00373">
    <property type="entry name" value="FERM_M"/>
    <property type="match status" value="1"/>
</dbReference>
<dbReference type="InterPro" id="IPR014352">
    <property type="entry name" value="FERM/acyl-CoA-bd_prot_sf"/>
</dbReference>
<feature type="compositionally biased region" description="Polar residues" evidence="1">
    <location>
        <begin position="817"/>
        <end position="832"/>
    </location>
</feature>
<feature type="region of interest" description="Disordered" evidence="1">
    <location>
        <begin position="772"/>
        <end position="791"/>
    </location>
</feature>
<dbReference type="PANTHER" id="PTHR13429">
    <property type="entry name" value="FERM DOMAIN (PROTEIN4.1-EZRIN-RADIXIN-MOESIN) FAMILY"/>
    <property type="match status" value="1"/>
</dbReference>
<reference evidence="3 4" key="1">
    <citation type="submission" date="2018-08" db="EMBL/GenBank/DDBJ databases">
        <authorList>
            <person name="Laetsch R D."/>
            <person name="Stevens L."/>
            <person name="Kumar S."/>
            <person name="Blaxter L. M."/>
        </authorList>
    </citation>
    <scope>NUCLEOTIDE SEQUENCE [LARGE SCALE GENOMIC DNA]</scope>
</reference>
<dbReference type="OrthoDB" id="5957665at2759"/>
<dbReference type="Gene3D" id="2.30.29.30">
    <property type="entry name" value="Pleckstrin-homology domain (PH domain)/Phosphotyrosine-binding domain (PTB)"/>
    <property type="match status" value="1"/>
</dbReference>
<dbReference type="PANTHER" id="PTHR13429:SF5">
    <property type="entry name" value="PROTEIN EXPANDED"/>
    <property type="match status" value="1"/>
</dbReference>
<dbReference type="Proteomes" id="UP000277928">
    <property type="component" value="Unassembled WGS sequence"/>
</dbReference>
<feature type="compositionally biased region" description="Polar residues" evidence="1">
    <location>
        <begin position="772"/>
        <end position="781"/>
    </location>
</feature>
<dbReference type="CDD" id="cd14473">
    <property type="entry name" value="FERM_B-lobe"/>
    <property type="match status" value="1"/>
</dbReference>
<dbReference type="InterPro" id="IPR000299">
    <property type="entry name" value="FERM_domain"/>
</dbReference>
<dbReference type="InterPro" id="IPR035963">
    <property type="entry name" value="FERM_2"/>
</dbReference>
<evidence type="ECO:0000313" key="3">
    <source>
        <dbReference type="EMBL" id="VDK74410.1"/>
    </source>
</evidence>